<dbReference type="Gramene" id="PSS09800">
    <property type="protein sequence ID" value="PSS09800"/>
    <property type="gene ID" value="CEY00_Acc16784"/>
</dbReference>
<name>A0A2R6QK64_ACTCC</name>
<accession>A0A2R6QK64</accession>
<proteinExistence type="predicted"/>
<sequence>MDVFIPEEYVTRRRVEKREATKKRSEPRVSDSGSRRAEREEKNHQKPHNFQYHENEHLFYTTTGLTENIVYSCLSA</sequence>
<dbReference type="InParanoid" id="A0A2R6QK64"/>
<dbReference type="OrthoDB" id="1021286at2759"/>
<feature type="region of interest" description="Disordered" evidence="1">
    <location>
        <begin position="15"/>
        <end position="54"/>
    </location>
</feature>
<evidence type="ECO:0000313" key="2">
    <source>
        <dbReference type="EMBL" id="PSS09800.1"/>
    </source>
</evidence>
<keyword evidence="3" id="KW-1185">Reference proteome</keyword>
<feature type="compositionally biased region" description="Basic and acidic residues" evidence="1">
    <location>
        <begin position="15"/>
        <end position="44"/>
    </location>
</feature>
<dbReference type="AlphaFoldDB" id="A0A2R6QK64"/>
<protein>
    <submittedName>
        <fullName evidence="2">Centrosome and spindle pole associated protein</fullName>
    </submittedName>
</protein>
<evidence type="ECO:0000313" key="3">
    <source>
        <dbReference type="Proteomes" id="UP000241394"/>
    </source>
</evidence>
<organism evidence="2 3">
    <name type="scientific">Actinidia chinensis var. chinensis</name>
    <name type="common">Chinese soft-hair kiwi</name>
    <dbReference type="NCBI Taxonomy" id="1590841"/>
    <lineage>
        <taxon>Eukaryota</taxon>
        <taxon>Viridiplantae</taxon>
        <taxon>Streptophyta</taxon>
        <taxon>Embryophyta</taxon>
        <taxon>Tracheophyta</taxon>
        <taxon>Spermatophyta</taxon>
        <taxon>Magnoliopsida</taxon>
        <taxon>eudicotyledons</taxon>
        <taxon>Gunneridae</taxon>
        <taxon>Pentapetalae</taxon>
        <taxon>asterids</taxon>
        <taxon>Ericales</taxon>
        <taxon>Actinidiaceae</taxon>
        <taxon>Actinidia</taxon>
    </lineage>
</organism>
<evidence type="ECO:0000256" key="1">
    <source>
        <dbReference type="SAM" id="MobiDB-lite"/>
    </source>
</evidence>
<dbReference type="OMA" id="PFRLENE"/>
<dbReference type="EMBL" id="NKQK01000015">
    <property type="protein sequence ID" value="PSS09800.1"/>
    <property type="molecule type" value="Genomic_DNA"/>
</dbReference>
<dbReference type="Proteomes" id="UP000241394">
    <property type="component" value="Chromosome LG15"/>
</dbReference>
<reference evidence="2 3" key="1">
    <citation type="submission" date="2017-07" db="EMBL/GenBank/DDBJ databases">
        <title>An improved, manually edited Actinidia chinensis var. chinensis (kiwifruit) genome highlights the challenges associated with draft genomes and gene prediction in plants.</title>
        <authorList>
            <person name="Pilkington S."/>
            <person name="Crowhurst R."/>
            <person name="Hilario E."/>
            <person name="Nardozza S."/>
            <person name="Fraser L."/>
            <person name="Peng Y."/>
            <person name="Gunaseelan K."/>
            <person name="Simpson R."/>
            <person name="Tahir J."/>
            <person name="Deroles S."/>
            <person name="Templeton K."/>
            <person name="Luo Z."/>
            <person name="Davy M."/>
            <person name="Cheng C."/>
            <person name="Mcneilage M."/>
            <person name="Scaglione D."/>
            <person name="Liu Y."/>
            <person name="Zhang Q."/>
            <person name="Datson P."/>
            <person name="De Silva N."/>
            <person name="Gardiner S."/>
            <person name="Bassett H."/>
            <person name="Chagne D."/>
            <person name="Mccallum J."/>
            <person name="Dzierzon H."/>
            <person name="Deng C."/>
            <person name="Wang Y.-Y."/>
            <person name="Barron N."/>
            <person name="Manako K."/>
            <person name="Bowen J."/>
            <person name="Foster T."/>
            <person name="Erridge Z."/>
            <person name="Tiffin H."/>
            <person name="Waite C."/>
            <person name="Davies K."/>
            <person name="Grierson E."/>
            <person name="Laing W."/>
            <person name="Kirk R."/>
            <person name="Chen X."/>
            <person name="Wood M."/>
            <person name="Montefiori M."/>
            <person name="Brummell D."/>
            <person name="Schwinn K."/>
            <person name="Catanach A."/>
            <person name="Fullerton C."/>
            <person name="Li D."/>
            <person name="Meiyalaghan S."/>
            <person name="Nieuwenhuizen N."/>
            <person name="Read N."/>
            <person name="Prakash R."/>
            <person name="Hunter D."/>
            <person name="Zhang H."/>
            <person name="Mckenzie M."/>
            <person name="Knabel M."/>
            <person name="Harris A."/>
            <person name="Allan A."/>
            <person name="Chen A."/>
            <person name="Janssen B."/>
            <person name="Plunkett B."/>
            <person name="Dwamena C."/>
            <person name="Voogd C."/>
            <person name="Leif D."/>
            <person name="Lafferty D."/>
            <person name="Souleyre E."/>
            <person name="Varkonyi-Gasic E."/>
            <person name="Gambi F."/>
            <person name="Hanley J."/>
            <person name="Yao J.-L."/>
            <person name="Cheung J."/>
            <person name="David K."/>
            <person name="Warren B."/>
            <person name="Marsh K."/>
            <person name="Snowden K."/>
            <person name="Lin-Wang K."/>
            <person name="Brian L."/>
            <person name="Martinez-Sanchez M."/>
            <person name="Wang M."/>
            <person name="Ileperuma N."/>
            <person name="Macnee N."/>
            <person name="Campin R."/>
            <person name="Mcatee P."/>
            <person name="Drummond R."/>
            <person name="Espley R."/>
            <person name="Ireland H."/>
            <person name="Wu R."/>
            <person name="Atkinson R."/>
            <person name="Karunairetnam S."/>
            <person name="Bulley S."/>
            <person name="Chunkath S."/>
            <person name="Hanley Z."/>
            <person name="Storey R."/>
            <person name="Thrimawithana A."/>
            <person name="Thomson S."/>
            <person name="David C."/>
            <person name="Testolin R."/>
        </authorList>
    </citation>
    <scope>NUCLEOTIDE SEQUENCE [LARGE SCALE GENOMIC DNA]</scope>
    <source>
        <strain evidence="3">cv. Red5</strain>
        <tissue evidence="2">Young leaf</tissue>
    </source>
</reference>
<gene>
    <name evidence="2" type="ORF">CEY00_Acc16784</name>
</gene>
<comment type="caution">
    <text evidence="2">The sequence shown here is derived from an EMBL/GenBank/DDBJ whole genome shotgun (WGS) entry which is preliminary data.</text>
</comment>
<reference evidence="3" key="2">
    <citation type="journal article" date="2018" name="BMC Genomics">
        <title>A manually annotated Actinidia chinensis var. chinensis (kiwifruit) genome highlights the challenges associated with draft genomes and gene prediction in plants.</title>
        <authorList>
            <person name="Pilkington S.M."/>
            <person name="Crowhurst R."/>
            <person name="Hilario E."/>
            <person name="Nardozza S."/>
            <person name="Fraser L."/>
            <person name="Peng Y."/>
            <person name="Gunaseelan K."/>
            <person name="Simpson R."/>
            <person name="Tahir J."/>
            <person name="Deroles S.C."/>
            <person name="Templeton K."/>
            <person name="Luo Z."/>
            <person name="Davy M."/>
            <person name="Cheng C."/>
            <person name="McNeilage M."/>
            <person name="Scaglione D."/>
            <person name="Liu Y."/>
            <person name="Zhang Q."/>
            <person name="Datson P."/>
            <person name="De Silva N."/>
            <person name="Gardiner S.E."/>
            <person name="Bassett H."/>
            <person name="Chagne D."/>
            <person name="McCallum J."/>
            <person name="Dzierzon H."/>
            <person name="Deng C."/>
            <person name="Wang Y.Y."/>
            <person name="Barron L."/>
            <person name="Manako K."/>
            <person name="Bowen J."/>
            <person name="Foster T.M."/>
            <person name="Erridge Z.A."/>
            <person name="Tiffin H."/>
            <person name="Waite C.N."/>
            <person name="Davies K.M."/>
            <person name="Grierson E.P."/>
            <person name="Laing W.A."/>
            <person name="Kirk R."/>
            <person name="Chen X."/>
            <person name="Wood M."/>
            <person name="Montefiori M."/>
            <person name="Brummell D.A."/>
            <person name="Schwinn K.E."/>
            <person name="Catanach A."/>
            <person name="Fullerton C."/>
            <person name="Li D."/>
            <person name="Meiyalaghan S."/>
            <person name="Nieuwenhuizen N."/>
            <person name="Read N."/>
            <person name="Prakash R."/>
            <person name="Hunter D."/>
            <person name="Zhang H."/>
            <person name="McKenzie M."/>
            <person name="Knabel M."/>
            <person name="Harris A."/>
            <person name="Allan A.C."/>
            <person name="Gleave A."/>
            <person name="Chen A."/>
            <person name="Janssen B.J."/>
            <person name="Plunkett B."/>
            <person name="Ampomah-Dwamena C."/>
            <person name="Voogd C."/>
            <person name="Leif D."/>
            <person name="Lafferty D."/>
            <person name="Souleyre E.J.F."/>
            <person name="Varkonyi-Gasic E."/>
            <person name="Gambi F."/>
            <person name="Hanley J."/>
            <person name="Yao J.L."/>
            <person name="Cheung J."/>
            <person name="David K.M."/>
            <person name="Warren B."/>
            <person name="Marsh K."/>
            <person name="Snowden K.C."/>
            <person name="Lin-Wang K."/>
            <person name="Brian L."/>
            <person name="Martinez-Sanchez M."/>
            <person name="Wang M."/>
            <person name="Ileperuma N."/>
            <person name="Macnee N."/>
            <person name="Campin R."/>
            <person name="McAtee P."/>
            <person name="Drummond R.S.M."/>
            <person name="Espley R.V."/>
            <person name="Ireland H.S."/>
            <person name="Wu R."/>
            <person name="Atkinson R.G."/>
            <person name="Karunairetnam S."/>
            <person name="Bulley S."/>
            <person name="Chunkath S."/>
            <person name="Hanley Z."/>
            <person name="Storey R."/>
            <person name="Thrimawithana A.H."/>
            <person name="Thomson S."/>
            <person name="David C."/>
            <person name="Testolin R."/>
            <person name="Huang H."/>
            <person name="Hellens R.P."/>
            <person name="Schaffer R.J."/>
        </authorList>
    </citation>
    <scope>NUCLEOTIDE SEQUENCE [LARGE SCALE GENOMIC DNA]</scope>
    <source>
        <strain evidence="3">cv. Red5</strain>
    </source>
</reference>